<keyword evidence="2" id="KW-1185">Reference proteome</keyword>
<evidence type="ECO:0000313" key="2">
    <source>
        <dbReference type="Proteomes" id="UP000595437"/>
    </source>
</evidence>
<organism evidence="1 2">
    <name type="scientific">Caligus rogercresseyi</name>
    <name type="common">Sea louse</name>
    <dbReference type="NCBI Taxonomy" id="217165"/>
    <lineage>
        <taxon>Eukaryota</taxon>
        <taxon>Metazoa</taxon>
        <taxon>Ecdysozoa</taxon>
        <taxon>Arthropoda</taxon>
        <taxon>Crustacea</taxon>
        <taxon>Multicrustacea</taxon>
        <taxon>Hexanauplia</taxon>
        <taxon>Copepoda</taxon>
        <taxon>Siphonostomatoida</taxon>
        <taxon>Caligidae</taxon>
        <taxon>Caligus</taxon>
    </lineage>
</organism>
<reference evidence="2" key="1">
    <citation type="submission" date="2021-01" db="EMBL/GenBank/DDBJ databases">
        <title>Caligus Genome Assembly.</title>
        <authorList>
            <person name="Gallardo-Escarate C."/>
        </authorList>
    </citation>
    <scope>NUCLEOTIDE SEQUENCE [LARGE SCALE GENOMIC DNA]</scope>
</reference>
<accession>A0A7T8GTV6</accession>
<feature type="non-terminal residue" evidence="1">
    <location>
        <position position="112"/>
    </location>
</feature>
<dbReference type="Proteomes" id="UP000595437">
    <property type="component" value="Chromosome 12"/>
</dbReference>
<protein>
    <submittedName>
        <fullName evidence="1">Uncharacterized protein</fullName>
    </submittedName>
</protein>
<gene>
    <name evidence="1" type="ORF">FKW44_017766</name>
</gene>
<dbReference type="EMBL" id="CP045901">
    <property type="protein sequence ID" value="QQP37486.1"/>
    <property type="molecule type" value="Genomic_DNA"/>
</dbReference>
<name>A0A7T8GTV6_CALRO</name>
<evidence type="ECO:0000313" key="1">
    <source>
        <dbReference type="EMBL" id="QQP37486.1"/>
    </source>
</evidence>
<sequence length="112" mass="12436">YEDCRRTEELGPVHKVMVSPISTTVAIARAATRTRSGQSRHRAQLANMATSGSVIAVSRGQYDELEFVQVIKSCGELRKILNDIEGCSNCFSITGAKILTLIRHSFDHRLFL</sequence>
<dbReference type="AlphaFoldDB" id="A0A7T8GTV6"/>
<proteinExistence type="predicted"/>